<protein>
    <submittedName>
        <fullName evidence="1">Uncharacterized protein</fullName>
    </submittedName>
</protein>
<dbReference type="EMBL" id="BSUN01000001">
    <property type="protein sequence ID" value="GMA36580.1"/>
    <property type="molecule type" value="Genomic_DNA"/>
</dbReference>
<evidence type="ECO:0000313" key="2">
    <source>
        <dbReference type="Proteomes" id="UP001157125"/>
    </source>
</evidence>
<keyword evidence="2" id="KW-1185">Reference proteome</keyword>
<organism evidence="1 2">
    <name type="scientific">Demequina litorisediminis</name>
    <dbReference type="NCBI Taxonomy" id="1849022"/>
    <lineage>
        <taxon>Bacteria</taxon>
        <taxon>Bacillati</taxon>
        <taxon>Actinomycetota</taxon>
        <taxon>Actinomycetes</taxon>
        <taxon>Micrococcales</taxon>
        <taxon>Demequinaceae</taxon>
        <taxon>Demequina</taxon>
    </lineage>
</organism>
<accession>A0ABQ6IFD4</accession>
<comment type="caution">
    <text evidence="1">The sequence shown here is derived from an EMBL/GenBank/DDBJ whole genome shotgun (WGS) entry which is preliminary data.</text>
</comment>
<dbReference type="RefSeq" id="WP_284328654.1">
    <property type="nucleotide sequence ID" value="NZ_BSUN01000001.1"/>
</dbReference>
<proteinExistence type="predicted"/>
<evidence type="ECO:0000313" key="1">
    <source>
        <dbReference type="EMBL" id="GMA36580.1"/>
    </source>
</evidence>
<reference evidence="2" key="1">
    <citation type="journal article" date="2019" name="Int. J. Syst. Evol. Microbiol.">
        <title>The Global Catalogue of Microorganisms (GCM) 10K type strain sequencing project: providing services to taxonomists for standard genome sequencing and annotation.</title>
        <authorList>
            <consortium name="The Broad Institute Genomics Platform"/>
            <consortium name="The Broad Institute Genome Sequencing Center for Infectious Disease"/>
            <person name="Wu L."/>
            <person name="Ma J."/>
        </authorList>
    </citation>
    <scope>NUCLEOTIDE SEQUENCE [LARGE SCALE GENOMIC DNA]</scope>
    <source>
        <strain evidence="2">NBRC 112299</strain>
    </source>
</reference>
<name>A0ABQ6IFD4_9MICO</name>
<dbReference type="Proteomes" id="UP001157125">
    <property type="component" value="Unassembled WGS sequence"/>
</dbReference>
<sequence length="82" mass="8559">MAGQRLITSASRTAGLALLADGVVGLAVPGQRAKDWAAPRALWRRSVRRVVGEATGTRGFAVAEVAVGLALVAVVPRLLTRR</sequence>
<gene>
    <name evidence="1" type="ORF">GCM10025876_27840</name>
</gene>